<sequence>MVKVGAKHLEIIYFYKIGNNYEKALPLHVVSS</sequence>
<evidence type="ECO:0000313" key="2">
    <source>
        <dbReference type="Proteomes" id="UP000245124"/>
    </source>
</evidence>
<organism evidence="1 2">
    <name type="scientific">Nostoc commune NIES-4072</name>
    <dbReference type="NCBI Taxonomy" id="2005467"/>
    <lineage>
        <taxon>Bacteria</taxon>
        <taxon>Bacillati</taxon>
        <taxon>Cyanobacteriota</taxon>
        <taxon>Cyanophyceae</taxon>
        <taxon>Nostocales</taxon>
        <taxon>Nostocaceae</taxon>
        <taxon>Nostoc</taxon>
    </lineage>
</organism>
<name>A0A2R5FRA5_NOSCO</name>
<keyword evidence="2" id="KW-1185">Reference proteome</keyword>
<dbReference type="Proteomes" id="UP000245124">
    <property type="component" value="Unassembled WGS sequence"/>
</dbReference>
<reference evidence="1 2" key="1">
    <citation type="submission" date="2017-06" db="EMBL/GenBank/DDBJ databases">
        <title>Genome sequencing of cyanobaciteial culture collection at National Institute for Environmental Studies (NIES).</title>
        <authorList>
            <person name="Hirose Y."/>
            <person name="Shimura Y."/>
            <person name="Fujisawa T."/>
            <person name="Nakamura Y."/>
            <person name="Kawachi M."/>
        </authorList>
    </citation>
    <scope>NUCLEOTIDE SEQUENCE [LARGE SCALE GENOMIC DNA]</scope>
    <source>
        <strain evidence="1 2">NIES-4072</strain>
    </source>
</reference>
<comment type="caution">
    <text evidence="1">The sequence shown here is derived from an EMBL/GenBank/DDBJ whole genome shotgun (WGS) entry which is preliminary data.</text>
</comment>
<protein>
    <submittedName>
        <fullName evidence="1">Uncharacterized protein</fullName>
    </submittedName>
</protein>
<gene>
    <name evidence="1" type="ORF">NIES4072_49640</name>
</gene>
<dbReference type="EMBL" id="BDUD01000001">
    <property type="protein sequence ID" value="GBG21280.1"/>
    <property type="molecule type" value="Genomic_DNA"/>
</dbReference>
<proteinExistence type="predicted"/>
<evidence type="ECO:0000313" key="1">
    <source>
        <dbReference type="EMBL" id="GBG21280.1"/>
    </source>
</evidence>
<dbReference type="AlphaFoldDB" id="A0A2R5FRA5"/>
<accession>A0A2R5FRA5</accession>